<protein>
    <recommendedName>
        <fullName evidence="3">F-box domain-containing protein</fullName>
    </recommendedName>
</protein>
<feature type="non-terminal residue" evidence="1">
    <location>
        <position position="316"/>
    </location>
</feature>
<dbReference type="Proteomes" id="UP001445076">
    <property type="component" value="Unassembled WGS sequence"/>
</dbReference>
<dbReference type="EMBL" id="JARKIK010000414">
    <property type="protein sequence ID" value="KAK8720444.1"/>
    <property type="molecule type" value="Genomic_DNA"/>
</dbReference>
<accession>A0AAW0VTK6</accession>
<gene>
    <name evidence="1" type="ORF">OTU49_013317</name>
</gene>
<proteinExistence type="predicted"/>
<evidence type="ECO:0000313" key="1">
    <source>
        <dbReference type="EMBL" id="KAK8720444.1"/>
    </source>
</evidence>
<sequence length="316" mass="36369">LRFLSSQDLFSVSCVSNRFSCLVNDRKIVRYLDLRKVYSRTTDDFKTFFLPRLRCRNIEHINLDHVYWIRLPSFVVKLKNLNSLHMLGTPLTFLQLKWILTSCTKLQDLSISWPDDMESDNAKQWVGGFSEVKTVLSELKTLKIMIYANPMPLLELLIHCTGLKKLVIINHHARKFFSAPRIFSDKEYTLNFPHLQELIIDHLDGSFPLYLLAGLLLKISEGCQSSADWETFWTNTPVYINGNTFDNVAVIQKCSRVFLTLTPQIWDMLCKAGPLHNLKELLVTGQAPRSINLTSIIRSCPNLKSMNIMCGLNITL</sequence>
<organism evidence="1 2">
    <name type="scientific">Cherax quadricarinatus</name>
    <name type="common">Australian red claw crayfish</name>
    <dbReference type="NCBI Taxonomy" id="27406"/>
    <lineage>
        <taxon>Eukaryota</taxon>
        <taxon>Metazoa</taxon>
        <taxon>Ecdysozoa</taxon>
        <taxon>Arthropoda</taxon>
        <taxon>Crustacea</taxon>
        <taxon>Multicrustacea</taxon>
        <taxon>Malacostraca</taxon>
        <taxon>Eumalacostraca</taxon>
        <taxon>Eucarida</taxon>
        <taxon>Decapoda</taxon>
        <taxon>Pleocyemata</taxon>
        <taxon>Astacidea</taxon>
        <taxon>Parastacoidea</taxon>
        <taxon>Parastacidae</taxon>
        <taxon>Cherax</taxon>
    </lineage>
</organism>
<evidence type="ECO:0008006" key="3">
    <source>
        <dbReference type="Google" id="ProtNLM"/>
    </source>
</evidence>
<dbReference type="SUPFAM" id="SSF52047">
    <property type="entry name" value="RNI-like"/>
    <property type="match status" value="1"/>
</dbReference>
<keyword evidence="2" id="KW-1185">Reference proteome</keyword>
<name>A0AAW0VTK6_CHEQU</name>
<feature type="non-terminal residue" evidence="1">
    <location>
        <position position="1"/>
    </location>
</feature>
<evidence type="ECO:0000313" key="2">
    <source>
        <dbReference type="Proteomes" id="UP001445076"/>
    </source>
</evidence>
<reference evidence="1 2" key="1">
    <citation type="journal article" date="2024" name="BMC Genomics">
        <title>Genome assembly of redclaw crayfish (Cherax quadricarinatus) provides insights into its immune adaptation and hypoxia tolerance.</title>
        <authorList>
            <person name="Liu Z."/>
            <person name="Zheng J."/>
            <person name="Li H."/>
            <person name="Fang K."/>
            <person name="Wang S."/>
            <person name="He J."/>
            <person name="Zhou D."/>
            <person name="Weng S."/>
            <person name="Chi M."/>
            <person name="Gu Z."/>
            <person name="He J."/>
            <person name="Li F."/>
            <person name="Wang M."/>
        </authorList>
    </citation>
    <scope>NUCLEOTIDE SEQUENCE [LARGE SCALE GENOMIC DNA]</scope>
    <source>
        <strain evidence="1">ZL_2023a</strain>
    </source>
</reference>
<comment type="caution">
    <text evidence="1">The sequence shown here is derived from an EMBL/GenBank/DDBJ whole genome shotgun (WGS) entry which is preliminary data.</text>
</comment>
<dbReference type="Gene3D" id="3.80.10.10">
    <property type="entry name" value="Ribonuclease Inhibitor"/>
    <property type="match status" value="1"/>
</dbReference>
<dbReference type="InterPro" id="IPR032675">
    <property type="entry name" value="LRR_dom_sf"/>
</dbReference>
<dbReference type="AlphaFoldDB" id="A0AAW0VTK6"/>